<reference evidence="3" key="1">
    <citation type="journal article" date="2008" name="Nature">
        <title>The amphioxus genome and the evolution of the chordate karyotype.</title>
        <authorList>
            <consortium name="US DOE Joint Genome Institute (JGI-PGF)"/>
            <person name="Putnam N.H."/>
            <person name="Butts T."/>
            <person name="Ferrier D.E.K."/>
            <person name="Furlong R.F."/>
            <person name="Hellsten U."/>
            <person name="Kawashima T."/>
            <person name="Robinson-Rechavi M."/>
            <person name="Shoguchi E."/>
            <person name="Terry A."/>
            <person name="Yu J.-K."/>
            <person name="Benito-Gutierrez E.L."/>
            <person name="Dubchak I."/>
            <person name="Garcia-Fernandez J."/>
            <person name="Gibson-Brown J.J."/>
            <person name="Grigoriev I.V."/>
            <person name="Horton A.C."/>
            <person name="de Jong P.J."/>
            <person name="Jurka J."/>
            <person name="Kapitonov V.V."/>
            <person name="Kohara Y."/>
            <person name="Kuroki Y."/>
            <person name="Lindquist E."/>
            <person name="Lucas S."/>
            <person name="Osoegawa K."/>
            <person name="Pennacchio L.A."/>
            <person name="Salamov A.A."/>
            <person name="Satou Y."/>
            <person name="Sauka-Spengler T."/>
            <person name="Schmutz J."/>
            <person name="Shin-I T."/>
            <person name="Toyoda A."/>
            <person name="Bronner-Fraser M."/>
            <person name="Fujiyama A."/>
            <person name="Holland L.Z."/>
            <person name="Holland P.W.H."/>
            <person name="Satoh N."/>
            <person name="Rokhsar D.S."/>
        </authorList>
    </citation>
    <scope>NUCLEOTIDE SEQUENCE [LARGE SCALE GENOMIC DNA]</scope>
    <source>
        <strain evidence="3">S238N-H82</strain>
        <tissue evidence="3">Testes</tissue>
    </source>
</reference>
<accession>C3ZG47</accession>
<keyword evidence="2" id="KW-0812">Transmembrane</keyword>
<evidence type="ECO:0000256" key="2">
    <source>
        <dbReference type="SAM" id="Phobius"/>
    </source>
</evidence>
<feature type="region of interest" description="Disordered" evidence="1">
    <location>
        <begin position="1"/>
        <end position="26"/>
    </location>
</feature>
<gene>
    <name evidence="3" type="ORF">BRAFLDRAFT_69002</name>
</gene>
<dbReference type="EMBL" id="GG666616">
    <property type="protein sequence ID" value="EEN48522.1"/>
    <property type="molecule type" value="Genomic_DNA"/>
</dbReference>
<keyword evidence="2" id="KW-1133">Transmembrane helix</keyword>
<organism>
    <name type="scientific">Branchiostoma floridae</name>
    <name type="common">Florida lancelet</name>
    <name type="synonym">Amphioxus</name>
    <dbReference type="NCBI Taxonomy" id="7739"/>
    <lineage>
        <taxon>Eukaryota</taxon>
        <taxon>Metazoa</taxon>
        <taxon>Chordata</taxon>
        <taxon>Cephalochordata</taxon>
        <taxon>Leptocardii</taxon>
        <taxon>Amphioxiformes</taxon>
        <taxon>Branchiostomatidae</taxon>
        <taxon>Branchiostoma</taxon>
    </lineage>
</organism>
<feature type="transmembrane region" description="Helical" evidence="2">
    <location>
        <begin position="108"/>
        <end position="128"/>
    </location>
</feature>
<proteinExistence type="predicted"/>
<feature type="compositionally biased region" description="Basic and acidic residues" evidence="1">
    <location>
        <begin position="1"/>
        <end position="13"/>
    </location>
</feature>
<protein>
    <submittedName>
        <fullName evidence="3">Uncharacterized protein</fullName>
    </submittedName>
</protein>
<evidence type="ECO:0000313" key="3">
    <source>
        <dbReference type="EMBL" id="EEN48522.1"/>
    </source>
</evidence>
<dbReference type="AlphaFoldDB" id="C3ZG47"/>
<evidence type="ECO:0000256" key="1">
    <source>
        <dbReference type="SAM" id="MobiDB-lite"/>
    </source>
</evidence>
<sequence>MHRTRGAEARQGKWCEPGLAGQGRRNERMEGNMKDMGQKSSLPMVAKMKMFTMIYFLSFSAFSTAFPGREFTCPPGYVLDAVHGYCKLYNLPIRAVCTSCQGPLPTAAVVGIVVSCVVVMAAVLFFVYRRCWKDRGVTTRPVQVATTDPEADPETQRL</sequence>
<keyword evidence="2" id="KW-0472">Membrane</keyword>
<feature type="transmembrane region" description="Helical" evidence="2">
    <location>
        <begin position="50"/>
        <end position="68"/>
    </location>
</feature>
<name>C3ZG47_BRAFL</name>
<dbReference type="InParanoid" id="C3ZG47"/>